<sequence>MGTIDKPQLLFYQKMGELFYSIAAADNVVRKAEYEALKRNVAEQWKDLDDYEDGFHTDAAYQIEVVFDWFDYEQLDANDCFESFADYKKENQKLFTEERKKLIWKTANAIANAFSGKNKNELIILAKLKMLLEES</sequence>
<evidence type="ECO:0000313" key="2">
    <source>
        <dbReference type="Proteomes" id="UP000077552"/>
    </source>
</evidence>
<evidence type="ECO:0000313" key="1">
    <source>
        <dbReference type="EMBL" id="OAD90256.1"/>
    </source>
</evidence>
<organism evidence="1 2">
    <name type="scientific">Aequorivita soesokkakensis</name>
    <dbReference type="NCBI Taxonomy" id="1385699"/>
    <lineage>
        <taxon>Bacteria</taxon>
        <taxon>Pseudomonadati</taxon>
        <taxon>Bacteroidota</taxon>
        <taxon>Flavobacteriia</taxon>
        <taxon>Flavobacteriales</taxon>
        <taxon>Flavobacteriaceae</taxon>
        <taxon>Aequorivita</taxon>
    </lineage>
</organism>
<dbReference type="Proteomes" id="UP000077552">
    <property type="component" value="Unassembled WGS sequence"/>
</dbReference>
<dbReference type="OrthoDB" id="979732at2"/>
<reference evidence="1 2" key="1">
    <citation type="submission" date="2016-05" db="EMBL/GenBank/DDBJ databases">
        <title>Genome sequencing of Vitellibacter soesokkakensis RSSK-12.</title>
        <authorList>
            <person name="Thevarajoo S."/>
            <person name="Selvaratnam C."/>
            <person name="Goh K.M."/>
            <person name="Chan K.-G."/>
            <person name="Chong C.S."/>
        </authorList>
    </citation>
    <scope>NUCLEOTIDE SEQUENCE [LARGE SCALE GENOMIC DNA]</scope>
    <source>
        <strain evidence="1 2">RSSK-12</strain>
    </source>
</reference>
<evidence type="ECO:0008006" key="3">
    <source>
        <dbReference type="Google" id="ProtNLM"/>
    </source>
</evidence>
<dbReference type="RefSeq" id="WP_068762953.1">
    <property type="nucleotide sequence ID" value="NZ_LXIE01000049.1"/>
</dbReference>
<keyword evidence="2" id="KW-1185">Reference proteome</keyword>
<name>A0A1A9LB90_9FLAO</name>
<dbReference type="EMBL" id="LXIE01000049">
    <property type="protein sequence ID" value="OAD90256.1"/>
    <property type="molecule type" value="Genomic_DNA"/>
</dbReference>
<accession>A0A1A9LB90</accession>
<comment type="caution">
    <text evidence="1">The sequence shown here is derived from an EMBL/GenBank/DDBJ whole genome shotgun (WGS) entry which is preliminary data.</text>
</comment>
<protein>
    <recommendedName>
        <fullName evidence="3">Co-chaperone DjlA N-terminal domain-containing protein</fullName>
    </recommendedName>
</protein>
<proteinExistence type="predicted"/>
<dbReference type="STRING" id="1385699.A7A78_06835"/>
<dbReference type="AlphaFoldDB" id="A0A1A9LB90"/>
<gene>
    <name evidence="1" type="ORF">A7A78_06835</name>
</gene>